<name>A0A4Q9H5L5_9BURK</name>
<dbReference type="InterPro" id="IPR003593">
    <property type="entry name" value="AAA+_ATPase"/>
</dbReference>
<dbReference type="GO" id="GO:0016887">
    <property type="term" value="F:ATP hydrolysis activity"/>
    <property type="evidence" value="ECO:0007669"/>
    <property type="project" value="InterPro"/>
</dbReference>
<keyword evidence="3 5" id="KW-0067">ATP-binding</keyword>
<protein>
    <submittedName>
        <fullName evidence="5">ATP-binding cassette domain-containing protein</fullName>
    </submittedName>
</protein>
<organism evidence="5 6">
    <name type="scientific">Aquabacterium lacunae</name>
    <dbReference type="NCBI Taxonomy" id="2528630"/>
    <lineage>
        <taxon>Bacteria</taxon>
        <taxon>Pseudomonadati</taxon>
        <taxon>Pseudomonadota</taxon>
        <taxon>Betaproteobacteria</taxon>
        <taxon>Burkholderiales</taxon>
        <taxon>Aquabacterium</taxon>
    </lineage>
</organism>
<dbReference type="EMBL" id="SIXI01000001">
    <property type="protein sequence ID" value="TBO34020.1"/>
    <property type="molecule type" value="Genomic_DNA"/>
</dbReference>
<proteinExistence type="predicted"/>
<dbReference type="SUPFAM" id="SSF52540">
    <property type="entry name" value="P-loop containing nucleoside triphosphate hydrolases"/>
    <property type="match status" value="1"/>
</dbReference>
<dbReference type="GO" id="GO:0005886">
    <property type="term" value="C:plasma membrane"/>
    <property type="evidence" value="ECO:0007669"/>
    <property type="project" value="TreeGrafter"/>
</dbReference>
<evidence type="ECO:0000313" key="6">
    <source>
        <dbReference type="Proteomes" id="UP000292120"/>
    </source>
</evidence>
<sequence>MTSSVPTLSVTGLSHQWPGQHQPMLNVPTLALAPGETVFLHGPSGCGKSTLLALLAGVLPVQQGQVLWQGQPRPQGLDAWRGQHLGLVFQQFNLLPYLSALENVLLPCRLSAPRFQQAQATAGSAAAQARALLRGMDLPAALHTRPAAQLSIGQQQRVAAARALIGGPALVLADEPTSALDETTRDLFMHTWLSQAREAGSAMLFVSHDLRLAAHFQRQLTWQDLQGGLA</sequence>
<gene>
    <name evidence="5" type="ORF">EYS42_00770</name>
</gene>
<feature type="domain" description="ABC transporter" evidence="4">
    <location>
        <begin position="8"/>
        <end position="229"/>
    </location>
</feature>
<dbReference type="SMART" id="SM00382">
    <property type="entry name" value="AAA"/>
    <property type="match status" value="1"/>
</dbReference>
<dbReference type="InterPro" id="IPR027417">
    <property type="entry name" value="P-loop_NTPase"/>
</dbReference>
<dbReference type="Pfam" id="PF00005">
    <property type="entry name" value="ABC_tran"/>
    <property type="match status" value="1"/>
</dbReference>
<keyword evidence="6" id="KW-1185">Reference proteome</keyword>
<keyword evidence="2" id="KW-0547">Nucleotide-binding</keyword>
<evidence type="ECO:0000256" key="2">
    <source>
        <dbReference type="ARBA" id="ARBA00022741"/>
    </source>
</evidence>
<dbReference type="PANTHER" id="PTHR24220">
    <property type="entry name" value="IMPORT ATP-BINDING PROTEIN"/>
    <property type="match status" value="1"/>
</dbReference>
<dbReference type="InterPro" id="IPR015854">
    <property type="entry name" value="ABC_transpr_LolD-like"/>
</dbReference>
<dbReference type="Gene3D" id="3.40.50.300">
    <property type="entry name" value="P-loop containing nucleotide triphosphate hydrolases"/>
    <property type="match status" value="1"/>
</dbReference>
<dbReference type="GO" id="GO:0005524">
    <property type="term" value="F:ATP binding"/>
    <property type="evidence" value="ECO:0007669"/>
    <property type="project" value="UniProtKB-KW"/>
</dbReference>
<evidence type="ECO:0000313" key="5">
    <source>
        <dbReference type="EMBL" id="TBO34020.1"/>
    </source>
</evidence>
<dbReference type="Proteomes" id="UP000292120">
    <property type="component" value="Unassembled WGS sequence"/>
</dbReference>
<comment type="caution">
    <text evidence="5">The sequence shown here is derived from an EMBL/GenBank/DDBJ whole genome shotgun (WGS) entry which is preliminary data.</text>
</comment>
<dbReference type="AlphaFoldDB" id="A0A4Q9H5L5"/>
<dbReference type="OrthoDB" id="9802264at2"/>
<dbReference type="InterPro" id="IPR003439">
    <property type="entry name" value="ABC_transporter-like_ATP-bd"/>
</dbReference>
<dbReference type="PANTHER" id="PTHR24220:SF611">
    <property type="entry name" value="ATP-BINDING COMPONENT OF ABC TRANSPORTER-RELATED"/>
    <property type="match status" value="1"/>
</dbReference>
<accession>A0A4Q9H5L5</accession>
<keyword evidence="1" id="KW-1003">Cell membrane</keyword>
<evidence type="ECO:0000256" key="3">
    <source>
        <dbReference type="ARBA" id="ARBA00022840"/>
    </source>
</evidence>
<keyword evidence="1" id="KW-0472">Membrane</keyword>
<evidence type="ECO:0000259" key="4">
    <source>
        <dbReference type="PROSITE" id="PS50893"/>
    </source>
</evidence>
<dbReference type="GO" id="GO:0022857">
    <property type="term" value="F:transmembrane transporter activity"/>
    <property type="evidence" value="ECO:0007669"/>
    <property type="project" value="TreeGrafter"/>
</dbReference>
<evidence type="ECO:0000256" key="1">
    <source>
        <dbReference type="ARBA" id="ARBA00022475"/>
    </source>
</evidence>
<reference evidence="5 6" key="1">
    <citation type="submission" date="2019-02" db="EMBL/GenBank/DDBJ databases">
        <title>Aquabacterium sp. strain KMB7.</title>
        <authorList>
            <person name="Chen W.-M."/>
        </authorList>
    </citation>
    <scope>NUCLEOTIDE SEQUENCE [LARGE SCALE GENOMIC DNA]</scope>
    <source>
        <strain evidence="5 6">KMB7</strain>
    </source>
</reference>
<dbReference type="PROSITE" id="PS50893">
    <property type="entry name" value="ABC_TRANSPORTER_2"/>
    <property type="match status" value="1"/>
</dbReference>